<feature type="binding site" evidence="5">
    <location>
        <position position="150"/>
    </location>
    <ligand>
        <name>Mg(2+)</name>
        <dbReference type="ChEBI" id="CHEBI:18420"/>
        <label>1</label>
        <note>catalytic</note>
    </ligand>
</feature>
<evidence type="ECO:0008006" key="9">
    <source>
        <dbReference type="Google" id="ProtNLM"/>
    </source>
</evidence>
<dbReference type="GO" id="GO:0016787">
    <property type="term" value="F:hydrolase activity"/>
    <property type="evidence" value="ECO:0007669"/>
    <property type="project" value="UniProtKB-KW"/>
</dbReference>
<keyword evidence="4 5" id="KW-0460">Magnesium</keyword>
<evidence type="ECO:0000256" key="5">
    <source>
        <dbReference type="PIRSR" id="PIRSR600760-2"/>
    </source>
</evidence>
<comment type="similarity">
    <text evidence="1">Belongs to the inositol monophosphatase superfamily.</text>
</comment>
<comment type="cofactor">
    <cofactor evidence="5">
        <name>Mg(2+)</name>
        <dbReference type="ChEBI" id="CHEBI:18420"/>
    </cofactor>
</comment>
<evidence type="ECO:0000313" key="8">
    <source>
        <dbReference type="Proteomes" id="UP001530293"/>
    </source>
</evidence>
<dbReference type="AlphaFoldDB" id="A0ABD3M499"/>
<dbReference type="InterPro" id="IPR020583">
    <property type="entry name" value="Inositol_monoP_metal-BS"/>
</dbReference>
<comment type="caution">
    <text evidence="7">The sequence shown here is derived from an EMBL/GenBank/DDBJ whole genome shotgun (WGS) entry which is preliminary data.</text>
</comment>
<dbReference type="Pfam" id="PF00459">
    <property type="entry name" value="Inositol_P"/>
    <property type="match status" value="1"/>
</dbReference>
<dbReference type="PANTHER" id="PTHR20854:SF4">
    <property type="entry name" value="INOSITOL-1-MONOPHOSPHATASE-RELATED"/>
    <property type="match status" value="1"/>
</dbReference>
<feature type="region of interest" description="Disordered" evidence="6">
    <location>
        <begin position="266"/>
        <end position="299"/>
    </location>
</feature>
<gene>
    <name evidence="7" type="ORF">ACHAWU_007024</name>
</gene>
<evidence type="ECO:0000256" key="3">
    <source>
        <dbReference type="ARBA" id="ARBA00022801"/>
    </source>
</evidence>
<feature type="binding site" evidence="5">
    <location>
        <position position="147"/>
    </location>
    <ligand>
        <name>Mg(2+)</name>
        <dbReference type="ChEBI" id="CHEBI:18420"/>
        <label>1</label>
        <note>catalytic</note>
    </ligand>
</feature>
<dbReference type="PROSITE" id="PS00630">
    <property type="entry name" value="IMP_2"/>
    <property type="match status" value="1"/>
</dbReference>
<keyword evidence="2 5" id="KW-0479">Metal-binding</keyword>
<feature type="binding site" evidence="5">
    <location>
        <position position="354"/>
    </location>
    <ligand>
        <name>Mg(2+)</name>
        <dbReference type="ChEBI" id="CHEBI:18420"/>
        <label>1</label>
        <note>catalytic</note>
    </ligand>
</feature>
<proteinExistence type="inferred from homology"/>
<sequence length="407" mass="43917">MHTPISTDDNDDNVMNNKEVEVLQKLINVAIQSAILAGNIIVQNNDQDDTATDDGFGGGGDKVQVWKQKANRRDLLTLMDPLCEKASLFAIRETVLTTFPDHDFLGEEDVPPGKEASAAAIEAKLAAYDSNNSNNNKQSSKYLWVVDPIDGTTNFVHGSPLCGPSIAVAYEGEVIVGVIYDPYRKEIFYAVRGYGAYVGIVVEDEDCGGGGRSRTDDINSVASDKNDEDLVVHIITNNNDDDDDDGPRICTTTSSSSRIRIANARRISPPPTTSAATPSHHHHHRRGPSSLAESLVAMGSPPGDESLAMSLRALPVLMPKVRSIRMIGSAAIMLAWVADGRLSAYWEYDLSSWDVAAGSILIEESGGRITNLEDARWDLRTRKICATVGGGPMHAELLETLAEAGVV</sequence>
<keyword evidence="3" id="KW-0378">Hydrolase</keyword>
<dbReference type="PANTHER" id="PTHR20854">
    <property type="entry name" value="INOSITOL MONOPHOSPHATASE"/>
    <property type="match status" value="1"/>
</dbReference>
<reference evidence="7 8" key="1">
    <citation type="submission" date="2024-10" db="EMBL/GenBank/DDBJ databases">
        <title>Updated reference genomes for cyclostephanoid diatoms.</title>
        <authorList>
            <person name="Roberts W.R."/>
            <person name="Alverson A.J."/>
        </authorList>
    </citation>
    <scope>NUCLEOTIDE SEQUENCE [LARGE SCALE GENOMIC DNA]</scope>
    <source>
        <strain evidence="7 8">AJA232-27</strain>
    </source>
</reference>
<protein>
    <recommendedName>
        <fullName evidence="9">Inositol-phosphate phosphatase</fullName>
    </recommendedName>
</protein>
<evidence type="ECO:0000256" key="1">
    <source>
        <dbReference type="ARBA" id="ARBA00009759"/>
    </source>
</evidence>
<dbReference type="Proteomes" id="UP001530293">
    <property type="component" value="Unassembled WGS sequence"/>
</dbReference>
<dbReference type="InterPro" id="IPR000760">
    <property type="entry name" value="Inositol_monophosphatase-like"/>
</dbReference>
<name>A0ABD3M499_9STRA</name>
<accession>A0ABD3M499</accession>
<dbReference type="SUPFAM" id="SSF56655">
    <property type="entry name" value="Carbohydrate phosphatase"/>
    <property type="match status" value="1"/>
</dbReference>
<dbReference type="InterPro" id="IPR020550">
    <property type="entry name" value="Inositol_monophosphatase_CS"/>
</dbReference>
<evidence type="ECO:0000256" key="4">
    <source>
        <dbReference type="ARBA" id="ARBA00022842"/>
    </source>
</evidence>
<organism evidence="7 8">
    <name type="scientific">Discostella pseudostelligera</name>
    <dbReference type="NCBI Taxonomy" id="259834"/>
    <lineage>
        <taxon>Eukaryota</taxon>
        <taxon>Sar</taxon>
        <taxon>Stramenopiles</taxon>
        <taxon>Ochrophyta</taxon>
        <taxon>Bacillariophyta</taxon>
        <taxon>Coscinodiscophyceae</taxon>
        <taxon>Thalassiosirophycidae</taxon>
        <taxon>Stephanodiscales</taxon>
        <taxon>Stephanodiscaceae</taxon>
        <taxon>Discostella</taxon>
    </lineage>
</organism>
<dbReference type="PROSITE" id="PS00629">
    <property type="entry name" value="IMP_1"/>
    <property type="match status" value="1"/>
</dbReference>
<evidence type="ECO:0000313" key="7">
    <source>
        <dbReference type="EMBL" id="KAL3756997.1"/>
    </source>
</evidence>
<dbReference type="GO" id="GO:0046872">
    <property type="term" value="F:metal ion binding"/>
    <property type="evidence" value="ECO:0007669"/>
    <property type="project" value="UniProtKB-KW"/>
</dbReference>
<dbReference type="EMBL" id="JALLBG020000280">
    <property type="protein sequence ID" value="KAL3756997.1"/>
    <property type="molecule type" value="Genomic_DNA"/>
</dbReference>
<feature type="compositionally biased region" description="Low complexity" evidence="6">
    <location>
        <begin position="266"/>
        <end position="278"/>
    </location>
</feature>
<feature type="binding site" evidence="5">
    <location>
        <position position="149"/>
    </location>
    <ligand>
        <name>Mg(2+)</name>
        <dbReference type="ChEBI" id="CHEBI:18420"/>
        <label>1</label>
        <note>catalytic</note>
    </ligand>
</feature>
<dbReference type="Gene3D" id="3.40.190.80">
    <property type="match status" value="1"/>
</dbReference>
<keyword evidence="8" id="KW-1185">Reference proteome</keyword>
<feature type="binding site" evidence="5">
    <location>
        <position position="107"/>
    </location>
    <ligand>
        <name>Mg(2+)</name>
        <dbReference type="ChEBI" id="CHEBI:18420"/>
        <label>1</label>
        <note>catalytic</note>
    </ligand>
</feature>
<dbReference type="Gene3D" id="3.30.540.10">
    <property type="entry name" value="Fructose-1,6-Bisphosphatase, subunit A, domain 1"/>
    <property type="match status" value="1"/>
</dbReference>
<evidence type="ECO:0000256" key="6">
    <source>
        <dbReference type="SAM" id="MobiDB-lite"/>
    </source>
</evidence>
<evidence type="ECO:0000256" key="2">
    <source>
        <dbReference type="ARBA" id="ARBA00022723"/>
    </source>
</evidence>